<gene>
    <name evidence="1" type="ORF">ACFPQ6_12910</name>
</gene>
<organism evidence="1 2">
    <name type="scientific">Deinococcus petrolearius</name>
    <dbReference type="NCBI Taxonomy" id="1751295"/>
    <lineage>
        <taxon>Bacteria</taxon>
        <taxon>Thermotogati</taxon>
        <taxon>Deinococcota</taxon>
        <taxon>Deinococci</taxon>
        <taxon>Deinococcales</taxon>
        <taxon>Deinococcaceae</taxon>
        <taxon>Deinococcus</taxon>
    </lineage>
</organism>
<proteinExistence type="predicted"/>
<accession>A0ABW1DLR0</accession>
<comment type="caution">
    <text evidence="1">The sequence shown here is derived from an EMBL/GenBank/DDBJ whole genome shotgun (WGS) entry which is preliminary data.</text>
</comment>
<protein>
    <submittedName>
        <fullName evidence="1">Uncharacterized protein</fullName>
    </submittedName>
</protein>
<evidence type="ECO:0000313" key="1">
    <source>
        <dbReference type="EMBL" id="MFC5849210.1"/>
    </source>
</evidence>
<reference evidence="2" key="1">
    <citation type="journal article" date="2019" name="Int. J. Syst. Evol. Microbiol.">
        <title>The Global Catalogue of Microorganisms (GCM) 10K type strain sequencing project: providing services to taxonomists for standard genome sequencing and annotation.</title>
        <authorList>
            <consortium name="The Broad Institute Genomics Platform"/>
            <consortium name="The Broad Institute Genome Sequencing Center for Infectious Disease"/>
            <person name="Wu L."/>
            <person name="Ma J."/>
        </authorList>
    </citation>
    <scope>NUCLEOTIDE SEQUENCE [LARGE SCALE GENOMIC DNA]</scope>
    <source>
        <strain evidence="2">CGMCC 1.15053</strain>
    </source>
</reference>
<keyword evidence="2" id="KW-1185">Reference proteome</keyword>
<dbReference type="Proteomes" id="UP001595979">
    <property type="component" value="Unassembled WGS sequence"/>
</dbReference>
<name>A0ABW1DLR0_9DEIO</name>
<sequence length="138" mass="15231">MWLHGPDGLGVTLKVVERLSDSHVQSGDFALDISVYGHDFTFTARHLWVEHDQFAAFVAEFNELARTRTGQAALNFMSPHVLEVLAINGTSNLVVRGRIENGIYAGGTRLPIALDFNSLLDSEQVELARADLNALLRN</sequence>
<dbReference type="EMBL" id="JBHSOH010000015">
    <property type="protein sequence ID" value="MFC5849210.1"/>
    <property type="molecule type" value="Genomic_DNA"/>
</dbReference>
<evidence type="ECO:0000313" key="2">
    <source>
        <dbReference type="Proteomes" id="UP001595979"/>
    </source>
</evidence>
<dbReference type="RefSeq" id="WP_380050095.1">
    <property type="nucleotide sequence ID" value="NZ_JBHSOH010000015.1"/>
</dbReference>